<reference evidence="1" key="1">
    <citation type="journal article" date="2015" name="Nature">
        <title>Complex archaea that bridge the gap between prokaryotes and eukaryotes.</title>
        <authorList>
            <person name="Spang A."/>
            <person name="Saw J.H."/>
            <person name="Jorgensen S.L."/>
            <person name="Zaremba-Niedzwiedzka K."/>
            <person name="Martijn J."/>
            <person name="Lind A.E."/>
            <person name="van Eijk R."/>
            <person name="Schleper C."/>
            <person name="Guy L."/>
            <person name="Ettema T.J."/>
        </authorList>
    </citation>
    <scope>NUCLEOTIDE SEQUENCE</scope>
</reference>
<name>A0A0F9GJ82_9ZZZZ</name>
<dbReference type="AlphaFoldDB" id="A0A0F9GJ82"/>
<protein>
    <submittedName>
        <fullName evidence="1">Uncharacterized protein</fullName>
    </submittedName>
</protein>
<evidence type="ECO:0000313" key="1">
    <source>
        <dbReference type="EMBL" id="KKL98818.1"/>
    </source>
</evidence>
<accession>A0A0F9GJ82</accession>
<comment type="caution">
    <text evidence="1">The sequence shown here is derived from an EMBL/GenBank/DDBJ whole genome shotgun (WGS) entry which is preliminary data.</text>
</comment>
<proteinExistence type="predicted"/>
<gene>
    <name evidence="1" type="ORF">LCGC14_1820670</name>
</gene>
<organism evidence="1">
    <name type="scientific">marine sediment metagenome</name>
    <dbReference type="NCBI Taxonomy" id="412755"/>
    <lineage>
        <taxon>unclassified sequences</taxon>
        <taxon>metagenomes</taxon>
        <taxon>ecological metagenomes</taxon>
    </lineage>
</organism>
<dbReference type="EMBL" id="LAZR01017825">
    <property type="protein sequence ID" value="KKL98818.1"/>
    <property type="molecule type" value="Genomic_DNA"/>
</dbReference>
<sequence>MEIYRLTRLGSQLAHSYNNERTPMWGVIHYLNRKGVATKEQILEHVPYATSTTIAKLRWKRVISEDTGVTV</sequence>